<comment type="similarity">
    <text evidence="1">Belongs to the LysR transcriptional regulatory family.</text>
</comment>
<dbReference type="InterPro" id="IPR005119">
    <property type="entry name" value="LysR_subst-bd"/>
</dbReference>
<dbReference type="Gene3D" id="1.10.10.10">
    <property type="entry name" value="Winged helix-like DNA-binding domain superfamily/Winged helix DNA-binding domain"/>
    <property type="match status" value="1"/>
</dbReference>
<reference evidence="6 7" key="1">
    <citation type="submission" date="2021-02" db="EMBL/GenBank/DDBJ databases">
        <authorList>
            <person name="Han P."/>
        </authorList>
    </citation>
    <scope>NUCLEOTIDE SEQUENCE [LARGE SCALE GENOMIC DNA]</scope>
    <source>
        <strain evidence="6">Candidatus Nitrospira sp. ZN2</strain>
    </source>
</reference>
<comment type="caution">
    <text evidence="6">The sequence shown here is derived from an EMBL/GenBank/DDBJ whole genome shotgun (WGS) entry which is preliminary data.</text>
</comment>
<evidence type="ECO:0000256" key="2">
    <source>
        <dbReference type="ARBA" id="ARBA00023015"/>
    </source>
</evidence>
<feature type="domain" description="HTH lysR-type" evidence="5">
    <location>
        <begin position="1"/>
        <end position="58"/>
    </location>
</feature>
<dbReference type="InterPro" id="IPR036390">
    <property type="entry name" value="WH_DNA-bd_sf"/>
</dbReference>
<dbReference type="SUPFAM" id="SSF53850">
    <property type="entry name" value="Periplasmic binding protein-like II"/>
    <property type="match status" value="1"/>
</dbReference>
<dbReference type="PROSITE" id="PS50931">
    <property type="entry name" value="HTH_LYSR"/>
    <property type="match status" value="1"/>
</dbReference>
<dbReference type="Proteomes" id="UP000675880">
    <property type="component" value="Unassembled WGS sequence"/>
</dbReference>
<dbReference type="InterPro" id="IPR050950">
    <property type="entry name" value="HTH-type_LysR_regulators"/>
</dbReference>
<dbReference type="InterPro" id="IPR036388">
    <property type="entry name" value="WH-like_DNA-bd_sf"/>
</dbReference>
<gene>
    <name evidence="6" type="primary">cynR</name>
    <name evidence="6" type="ORF">NSPZN2_30261</name>
</gene>
<proteinExistence type="inferred from homology"/>
<dbReference type="Pfam" id="PF00126">
    <property type="entry name" value="HTH_1"/>
    <property type="match status" value="1"/>
</dbReference>
<dbReference type="RefSeq" id="WP_213042449.1">
    <property type="nucleotide sequence ID" value="NZ_CAJNBJ010000016.1"/>
</dbReference>
<organism evidence="6 7">
    <name type="scientific">Nitrospira defluvii</name>
    <dbReference type="NCBI Taxonomy" id="330214"/>
    <lineage>
        <taxon>Bacteria</taxon>
        <taxon>Pseudomonadati</taxon>
        <taxon>Nitrospirota</taxon>
        <taxon>Nitrospiria</taxon>
        <taxon>Nitrospirales</taxon>
        <taxon>Nitrospiraceae</taxon>
        <taxon>Nitrospira</taxon>
    </lineage>
</organism>
<dbReference type="Gene3D" id="3.40.190.290">
    <property type="match status" value="1"/>
</dbReference>
<protein>
    <submittedName>
        <fullName evidence="6">HTH-type transcriptional regulator CynR</fullName>
    </submittedName>
</protein>
<dbReference type="SUPFAM" id="SSF46785">
    <property type="entry name" value="Winged helix' DNA-binding domain"/>
    <property type="match status" value="1"/>
</dbReference>
<keyword evidence="3" id="KW-0238">DNA-binding</keyword>
<evidence type="ECO:0000313" key="6">
    <source>
        <dbReference type="EMBL" id="CAE6752932.1"/>
    </source>
</evidence>
<dbReference type="NCBIfam" id="NF008416">
    <property type="entry name" value="PRK11242.1"/>
    <property type="match status" value="1"/>
</dbReference>
<keyword evidence="7" id="KW-1185">Reference proteome</keyword>
<keyword evidence="4" id="KW-0804">Transcription</keyword>
<evidence type="ECO:0000256" key="3">
    <source>
        <dbReference type="ARBA" id="ARBA00023125"/>
    </source>
</evidence>
<dbReference type="CDD" id="cd05466">
    <property type="entry name" value="PBP2_LTTR_substrate"/>
    <property type="match status" value="1"/>
</dbReference>
<dbReference type="Pfam" id="PF03466">
    <property type="entry name" value="LysR_substrate"/>
    <property type="match status" value="1"/>
</dbReference>
<dbReference type="PRINTS" id="PR00039">
    <property type="entry name" value="HTHLYSR"/>
</dbReference>
<dbReference type="InterPro" id="IPR000847">
    <property type="entry name" value="LysR_HTH_N"/>
</dbReference>
<name>A0ABM8RH64_9BACT</name>
<dbReference type="EMBL" id="CAJNBJ010000016">
    <property type="protein sequence ID" value="CAE6752932.1"/>
    <property type="molecule type" value="Genomic_DNA"/>
</dbReference>
<accession>A0ABM8RH64</accession>
<keyword evidence="2" id="KW-0805">Transcription regulation</keyword>
<dbReference type="PANTHER" id="PTHR30419">
    <property type="entry name" value="HTH-TYPE TRANSCRIPTIONAL REGULATOR YBHD"/>
    <property type="match status" value="1"/>
</dbReference>
<evidence type="ECO:0000313" key="7">
    <source>
        <dbReference type="Proteomes" id="UP000675880"/>
    </source>
</evidence>
<evidence type="ECO:0000256" key="4">
    <source>
        <dbReference type="ARBA" id="ARBA00023163"/>
    </source>
</evidence>
<evidence type="ECO:0000259" key="5">
    <source>
        <dbReference type="PROSITE" id="PS50931"/>
    </source>
</evidence>
<evidence type="ECO:0000256" key="1">
    <source>
        <dbReference type="ARBA" id="ARBA00009437"/>
    </source>
</evidence>
<sequence length="298" mass="33108">MEFRHLRYFLAVADALHFTKAAEGLPVSQPALSAQIKQLEQEVGVPLFDRVGRSVQLTRAGAIFREHARRALREMELAQVAIAEEEGLQRGTLTVGVVQTVNAYLVPEIVSRFSTLHPRVLLKFDELSGPDIEDRIKHGTVDLGIGFVPAGSDRIESQPLFEEDFVLIASSRHRLASRRRLPLAVLADEPLVLLPNLYCTRRLLDASFEQVGIRPRVTVEMNSIDGILATVRTSRLATLLPRLSLGLKGNAALRSISLMNPTPRRAVGLLWRKGGYRSGAAKALMDHVRLVVEEHWPV</sequence>